<dbReference type="InterPro" id="IPR027417">
    <property type="entry name" value="P-loop_NTPase"/>
</dbReference>
<dbReference type="InterPro" id="IPR013615">
    <property type="entry name" value="CbbQ_C"/>
</dbReference>
<feature type="domain" description="CbbQ/NirQ/NorQ C-terminal" evidence="3">
    <location>
        <begin position="334"/>
        <end position="410"/>
    </location>
</feature>
<dbReference type="InterPro" id="IPR011704">
    <property type="entry name" value="ATPase_dyneun-rel_AAA"/>
</dbReference>
<dbReference type="SUPFAM" id="SSF52540">
    <property type="entry name" value="P-loop containing nucleoside triphosphate hydrolases"/>
    <property type="match status" value="1"/>
</dbReference>
<evidence type="ECO:0000259" key="3">
    <source>
        <dbReference type="Pfam" id="PF08406"/>
    </source>
</evidence>
<sequence length="420" mass="46157">MSEAATLDAAPSAAVVPAAVNDGKITCHIDNARVHSIQRHIGDHYAAEWTIERYKQEFPGEPLLSPVAERLLQERAQERAKQQASEQVPRQPASPAAIAGLVTAATALTPKTVMLNEAFGLGNASAAMNGEGRPIPITTFTGHDRASLDYLPDLDADFVFNIDLLKKVIIGFELNIPTYLWGFHGTGKTTVLEQASARTGRPFIRVQHTINMQESEVLGQWTVKDGATHFQLGPLPMAMINGWVYCADEYDFAMPAVTALYQPVLEGKALLIKDAPPMFRRIEPHPNFRFVGTGNTNGIGDETGLYQGTLVMNAANFSRFGITEEVTYNEAKVEESILISRTKIDRATASKIVKFANDVRKLFRDGKISMTVSPRELIRAAQLGIAYGAKWQIGLELAFANRLSRVDKKAVMEFAQRIFG</sequence>
<evidence type="ECO:0000259" key="2">
    <source>
        <dbReference type="Pfam" id="PF07728"/>
    </source>
</evidence>
<dbReference type="RefSeq" id="WP_162841851.1">
    <property type="nucleotide sequence ID" value="NZ_FMTP01000010.1"/>
</dbReference>
<dbReference type="GO" id="GO:0016887">
    <property type="term" value="F:ATP hydrolysis activity"/>
    <property type="evidence" value="ECO:0007669"/>
    <property type="project" value="InterPro"/>
</dbReference>
<dbReference type="Pfam" id="PF07728">
    <property type="entry name" value="AAA_5"/>
    <property type="match status" value="1"/>
</dbReference>
<gene>
    <name evidence="4" type="ORF">SAMN05660859_0111</name>
</gene>
<dbReference type="Pfam" id="PF08406">
    <property type="entry name" value="CbbQ_C"/>
    <property type="match status" value="1"/>
</dbReference>
<evidence type="ECO:0000256" key="1">
    <source>
        <dbReference type="ARBA" id="ARBA00009417"/>
    </source>
</evidence>
<dbReference type="STRING" id="177413.SAMN05660859_0111"/>
<dbReference type="AlphaFoldDB" id="A0A1G4UQ19"/>
<dbReference type="Gene3D" id="3.40.50.300">
    <property type="entry name" value="P-loop containing nucleotide triphosphate hydrolases"/>
    <property type="match status" value="1"/>
</dbReference>
<dbReference type="GO" id="GO:0005524">
    <property type="term" value="F:ATP binding"/>
    <property type="evidence" value="ECO:0007669"/>
    <property type="project" value="InterPro"/>
</dbReference>
<protein>
    <submittedName>
        <fullName evidence="4">Cobaltochelatase CobS</fullName>
    </submittedName>
</protein>
<evidence type="ECO:0000313" key="5">
    <source>
        <dbReference type="Proteomes" id="UP000198889"/>
    </source>
</evidence>
<dbReference type="EMBL" id="FMTP01000010">
    <property type="protein sequence ID" value="SCW95761.1"/>
    <property type="molecule type" value="Genomic_DNA"/>
</dbReference>
<comment type="similarity">
    <text evidence="1">Belongs to the CbbQ/NirQ/NorQ/GpvN family.</text>
</comment>
<name>A0A1G4UQ19_9HYPH</name>
<keyword evidence="5" id="KW-1185">Reference proteome</keyword>
<feature type="domain" description="ATPase dynein-related AAA" evidence="2">
    <location>
        <begin position="180"/>
        <end position="301"/>
    </location>
</feature>
<proteinExistence type="inferred from homology"/>
<accession>A0A1G4UQ19</accession>
<reference evidence="5" key="1">
    <citation type="submission" date="2016-10" db="EMBL/GenBank/DDBJ databases">
        <authorList>
            <person name="Varghese N."/>
            <person name="Submissions S."/>
        </authorList>
    </citation>
    <scope>NUCLEOTIDE SEQUENCE [LARGE SCALE GENOMIC DNA]</scope>
    <source>
        <strain evidence="5">CGMCC 1.1761</strain>
    </source>
</reference>
<organism evidence="4 5">
    <name type="scientific">Ancylobacter rudongensis</name>
    <dbReference type="NCBI Taxonomy" id="177413"/>
    <lineage>
        <taxon>Bacteria</taxon>
        <taxon>Pseudomonadati</taxon>
        <taxon>Pseudomonadota</taxon>
        <taxon>Alphaproteobacteria</taxon>
        <taxon>Hyphomicrobiales</taxon>
        <taxon>Xanthobacteraceae</taxon>
        <taxon>Ancylobacter</taxon>
    </lineage>
</organism>
<dbReference type="Proteomes" id="UP000198889">
    <property type="component" value="Unassembled WGS sequence"/>
</dbReference>
<evidence type="ECO:0000313" key="4">
    <source>
        <dbReference type="EMBL" id="SCW95761.1"/>
    </source>
</evidence>